<sequence>MWAVVDDLRNPVLLGVGQTKRDAVQEPAEYEGLTVQEWLDADGNESRLLPCTARVSERVAADSGPVAVRVVLGVAVDVADGVTDDKFDELWAGFAQEEYAGAEDTTLLIDRIRKQGREP</sequence>
<protein>
    <submittedName>
        <fullName evidence="1">Uncharacterized protein</fullName>
    </submittedName>
</protein>
<dbReference type="EMBL" id="LR796230">
    <property type="protein sequence ID" value="CAB4128844.1"/>
    <property type="molecule type" value="Genomic_DNA"/>
</dbReference>
<organism evidence="1">
    <name type="scientific">uncultured Caudovirales phage</name>
    <dbReference type="NCBI Taxonomy" id="2100421"/>
    <lineage>
        <taxon>Viruses</taxon>
        <taxon>Duplodnaviria</taxon>
        <taxon>Heunggongvirae</taxon>
        <taxon>Uroviricota</taxon>
        <taxon>Caudoviricetes</taxon>
        <taxon>Peduoviridae</taxon>
        <taxon>Maltschvirus</taxon>
        <taxon>Maltschvirus maltsch</taxon>
    </lineage>
</organism>
<name>A0A6J5L2S4_9CAUD</name>
<accession>A0A6J5L2S4</accession>
<evidence type="ECO:0000313" key="1">
    <source>
        <dbReference type="EMBL" id="CAB4128844.1"/>
    </source>
</evidence>
<proteinExistence type="predicted"/>
<reference evidence="1" key="1">
    <citation type="submission" date="2020-04" db="EMBL/GenBank/DDBJ databases">
        <authorList>
            <person name="Chiriac C."/>
            <person name="Salcher M."/>
            <person name="Ghai R."/>
            <person name="Kavagutti S V."/>
        </authorList>
    </citation>
    <scope>NUCLEOTIDE SEQUENCE</scope>
</reference>
<gene>
    <name evidence="1" type="ORF">UFOVP114_90</name>
</gene>